<feature type="domain" description="Pseudouridine synthase II N-terminal" evidence="6">
    <location>
        <begin position="33"/>
        <end position="178"/>
    </location>
</feature>
<evidence type="ECO:0000313" key="8">
    <source>
        <dbReference type="Proteomes" id="UP000501452"/>
    </source>
</evidence>
<evidence type="ECO:0000256" key="1">
    <source>
        <dbReference type="ARBA" id="ARBA00000385"/>
    </source>
</evidence>
<dbReference type="HAMAP" id="MF_01080">
    <property type="entry name" value="TruB_bact"/>
    <property type="match status" value="1"/>
</dbReference>
<dbReference type="EC" id="5.4.99.25" evidence="5"/>
<dbReference type="Gene3D" id="3.30.2350.10">
    <property type="entry name" value="Pseudouridine synthase"/>
    <property type="match status" value="1"/>
</dbReference>
<comment type="function">
    <text evidence="5">Responsible for synthesis of pseudouridine from uracil-55 in the psi GC loop of transfer RNAs.</text>
</comment>
<dbReference type="EMBL" id="CP045119">
    <property type="protein sequence ID" value="QIN85124.1"/>
    <property type="molecule type" value="Genomic_DNA"/>
</dbReference>
<evidence type="ECO:0000256" key="2">
    <source>
        <dbReference type="ARBA" id="ARBA00005642"/>
    </source>
</evidence>
<comment type="similarity">
    <text evidence="2 5">Belongs to the pseudouridine synthase TruB family. Type 1 subfamily.</text>
</comment>
<evidence type="ECO:0000259" key="6">
    <source>
        <dbReference type="Pfam" id="PF01509"/>
    </source>
</evidence>
<dbReference type="PANTHER" id="PTHR13767:SF2">
    <property type="entry name" value="PSEUDOURIDYLATE SYNTHASE TRUB1"/>
    <property type="match status" value="1"/>
</dbReference>
<dbReference type="InterPro" id="IPR020103">
    <property type="entry name" value="PsdUridine_synth_cat_dom_sf"/>
</dbReference>
<dbReference type="GO" id="GO:1990481">
    <property type="term" value="P:mRNA pseudouridine synthesis"/>
    <property type="evidence" value="ECO:0007669"/>
    <property type="project" value="TreeGrafter"/>
</dbReference>
<comment type="catalytic activity">
    <reaction evidence="1 5">
        <text>uridine(55) in tRNA = pseudouridine(55) in tRNA</text>
        <dbReference type="Rhea" id="RHEA:42532"/>
        <dbReference type="Rhea" id="RHEA-COMP:10101"/>
        <dbReference type="Rhea" id="RHEA-COMP:10102"/>
        <dbReference type="ChEBI" id="CHEBI:65314"/>
        <dbReference type="ChEBI" id="CHEBI:65315"/>
        <dbReference type="EC" id="5.4.99.25"/>
    </reaction>
</comment>
<dbReference type="Proteomes" id="UP000501452">
    <property type="component" value="Chromosome"/>
</dbReference>
<reference evidence="7 8" key="1">
    <citation type="submission" date="2019-10" db="EMBL/GenBank/DDBJ databases">
        <title>Rubrobacter sp nov SCSIO 52090 isolated from a deep-sea sediment in the South China Sea.</title>
        <authorList>
            <person name="Chen R.W."/>
        </authorList>
    </citation>
    <scope>NUCLEOTIDE SEQUENCE [LARGE SCALE GENOMIC DNA]</scope>
    <source>
        <strain evidence="7 8">SCSIO 52909</strain>
    </source>
</reference>
<dbReference type="GO" id="GO:0031119">
    <property type="term" value="P:tRNA pseudouridine synthesis"/>
    <property type="evidence" value="ECO:0007669"/>
    <property type="project" value="UniProtKB-UniRule"/>
</dbReference>
<evidence type="ECO:0000256" key="5">
    <source>
        <dbReference type="HAMAP-Rule" id="MF_01080"/>
    </source>
</evidence>
<gene>
    <name evidence="5 7" type="primary">truB</name>
    <name evidence="7" type="ORF">GBA63_10270</name>
</gene>
<sequence length="292" mass="31318">MADGRPSGALLLDKPTGLTSARALSKVKRLLPKGTRIGHTGTLDPLASGLLVLLIGRATRLARYVTPLDKSYTTTARVGVVSTTLDAEGELSPVEGPIPDEVAIRAELPNFTGNILQTPPMTSALKVGGKRLYDLHRRGIEVEREARPVEIHTLDLVSTDPAERTATFEVSCSSGTYVRSLISDLFHALGSGAYLTTLRRTRVGDLPVSHAIPHDDLTDDNINNRIIQNDAVLGRLPRVEVPEEARGAVCNGRKFPAFGVEGSYRVVAGGELLAVYRDEGDLARAEVVLCAP</sequence>
<dbReference type="NCBIfam" id="TIGR00431">
    <property type="entry name" value="TruB"/>
    <property type="match status" value="1"/>
</dbReference>
<dbReference type="KEGG" id="rub:GBA63_10270"/>
<dbReference type="GO" id="GO:0003723">
    <property type="term" value="F:RNA binding"/>
    <property type="evidence" value="ECO:0007669"/>
    <property type="project" value="InterPro"/>
</dbReference>
<proteinExistence type="inferred from homology"/>
<evidence type="ECO:0000256" key="4">
    <source>
        <dbReference type="ARBA" id="ARBA00023235"/>
    </source>
</evidence>
<accession>A0A6G8QF34</accession>
<evidence type="ECO:0000313" key="7">
    <source>
        <dbReference type="EMBL" id="QIN85124.1"/>
    </source>
</evidence>
<keyword evidence="4 5" id="KW-0413">Isomerase</keyword>
<keyword evidence="8" id="KW-1185">Reference proteome</keyword>
<dbReference type="CDD" id="cd02573">
    <property type="entry name" value="PseudoU_synth_EcTruB"/>
    <property type="match status" value="1"/>
</dbReference>
<dbReference type="InterPro" id="IPR014780">
    <property type="entry name" value="tRNA_psdUridine_synth_TruB"/>
</dbReference>
<keyword evidence="3 5" id="KW-0819">tRNA processing</keyword>
<dbReference type="AlphaFoldDB" id="A0A6G8QF34"/>
<organism evidence="7 8">
    <name type="scientific">Rubrobacter tropicus</name>
    <dbReference type="NCBI Taxonomy" id="2653851"/>
    <lineage>
        <taxon>Bacteria</taxon>
        <taxon>Bacillati</taxon>
        <taxon>Actinomycetota</taxon>
        <taxon>Rubrobacteria</taxon>
        <taxon>Rubrobacterales</taxon>
        <taxon>Rubrobacteraceae</taxon>
        <taxon>Rubrobacter</taxon>
    </lineage>
</organism>
<evidence type="ECO:0000256" key="3">
    <source>
        <dbReference type="ARBA" id="ARBA00022694"/>
    </source>
</evidence>
<dbReference type="InterPro" id="IPR002501">
    <property type="entry name" value="PsdUridine_synth_N"/>
</dbReference>
<dbReference type="SUPFAM" id="SSF55120">
    <property type="entry name" value="Pseudouridine synthase"/>
    <property type="match status" value="1"/>
</dbReference>
<dbReference type="GO" id="GO:0160148">
    <property type="term" value="F:tRNA pseudouridine(55) synthase activity"/>
    <property type="evidence" value="ECO:0007669"/>
    <property type="project" value="UniProtKB-EC"/>
</dbReference>
<feature type="active site" description="Nucleophile" evidence="5">
    <location>
        <position position="44"/>
    </location>
</feature>
<protein>
    <recommendedName>
        <fullName evidence="5">tRNA pseudouridine synthase B</fullName>
        <ecNumber evidence="5">5.4.99.25</ecNumber>
    </recommendedName>
    <alternativeName>
        <fullName evidence="5">tRNA pseudouridine(55) synthase</fullName>
        <shortName evidence="5">Psi55 synthase</shortName>
    </alternativeName>
    <alternativeName>
        <fullName evidence="5">tRNA pseudouridylate synthase</fullName>
    </alternativeName>
    <alternativeName>
        <fullName evidence="5">tRNA-uridine isomerase</fullName>
    </alternativeName>
</protein>
<dbReference type="Pfam" id="PF01509">
    <property type="entry name" value="TruB_N"/>
    <property type="match status" value="1"/>
</dbReference>
<name>A0A6G8QF34_9ACTN</name>
<dbReference type="PANTHER" id="PTHR13767">
    <property type="entry name" value="TRNA-PSEUDOURIDINE SYNTHASE"/>
    <property type="match status" value="1"/>
</dbReference>